<dbReference type="PROSITE" id="PS00211">
    <property type="entry name" value="ABC_TRANSPORTER_1"/>
    <property type="match status" value="1"/>
</dbReference>
<dbReference type="RefSeq" id="WP_003777541.1">
    <property type="nucleotide sequence ID" value="NZ_JH992958.1"/>
</dbReference>
<keyword evidence="1" id="KW-0813">Transport</keyword>
<dbReference type="PATRIC" id="fig|883081.3.peg.766"/>
<name>K9ERS0_9LACT</name>
<dbReference type="STRING" id="883081.HMPREF9698_00769"/>
<evidence type="ECO:0000256" key="3">
    <source>
        <dbReference type="ARBA" id="ARBA00022840"/>
    </source>
</evidence>
<dbReference type="EMBL" id="AGXA01000017">
    <property type="protein sequence ID" value="EKU93652.1"/>
    <property type="molecule type" value="Genomic_DNA"/>
</dbReference>
<keyword evidence="6" id="KW-1185">Reference proteome</keyword>
<dbReference type="SUPFAM" id="SSF52540">
    <property type="entry name" value="P-loop containing nucleoside triphosphate hydrolases"/>
    <property type="match status" value="1"/>
</dbReference>
<keyword evidence="2" id="KW-0547">Nucleotide-binding</keyword>
<evidence type="ECO:0000256" key="1">
    <source>
        <dbReference type="ARBA" id="ARBA00022448"/>
    </source>
</evidence>
<comment type="caution">
    <text evidence="5">The sequence shown here is derived from an EMBL/GenBank/DDBJ whole genome shotgun (WGS) entry which is preliminary data.</text>
</comment>
<dbReference type="GO" id="GO:0005524">
    <property type="term" value="F:ATP binding"/>
    <property type="evidence" value="ECO:0007669"/>
    <property type="project" value="UniProtKB-KW"/>
</dbReference>
<protein>
    <recommendedName>
        <fullName evidence="4">ABC transporter domain-containing protein</fullName>
    </recommendedName>
</protein>
<dbReference type="InterPro" id="IPR051782">
    <property type="entry name" value="ABC_Transporter_VariousFunc"/>
</dbReference>
<dbReference type="PANTHER" id="PTHR42939">
    <property type="entry name" value="ABC TRANSPORTER ATP-BINDING PROTEIN ALBC-RELATED"/>
    <property type="match status" value="1"/>
</dbReference>
<evidence type="ECO:0000256" key="2">
    <source>
        <dbReference type="ARBA" id="ARBA00022741"/>
    </source>
</evidence>
<dbReference type="SMART" id="SM00382">
    <property type="entry name" value="AAA"/>
    <property type="match status" value="1"/>
</dbReference>
<sequence length="213" mass="23412">MSEKIKLVQLSKQFKNRQLFHHINASFPSAKITALLGPNGSGKTTLLKMICGLSYPDEGQVLLDGQLLAKGKLAPSVGLVLGNPSFIPTLSGFDNLKFLASLKNQLTDQDIQNVMEKVGLIPSLKTKVKDYSLGMKSRLSLAQAIMENPDIFLLDEPTNALDQEGLSLLKDILVEYKNKGTTIVLISHDKDFIQDLSDKAYQINQADLQEVSL</sequence>
<gene>
    <name evidence="5" type="ORF">HMPREF9698_00769</name>
</gene>
<organism evidence="5 6">
    <name type="scientific">Alloiococcus otitis ATCC 51267</name>
    <dbReference type="NCBI Taxonomy" id="883081"/>
    <lineage>
        <taxon>Bacteria</taxon>
        <taxon>Bacillati</taxon>
        <taxon>Bacillota</taxon>
        <taxon>Bacilli</taxon>
        <taxon>Lactobacillales</taxon>
        <taxon>Carnobacteriaceae</taxon>
        <taxon>Alloiococcus</taxon>
    </lineage>
</organism>
<dbReference type="InterPro" id="IPR003439">
    <property type="entry name" value="ABC_transporter-like_ATP-bd"/>
</dbReference>
<dbReference type="OrthoDB" id="9804819at2"/>
<dbReference type="InterPro" id="IPR027417">
    <property type="entry name" value="P-loop_NTPase"/>
</dbReference>
<dbReference type="Pfam" id="PF00005">
    <property type="entry name" value="ABC_tran"/>
    <property type="match status" value="1"/>
</dbReference>
<dbReference type="InterPro" id="IPR003593">
    <property type="entry name" value="AAA+_ATPase"/>
</dbReference>
<feature type="domain" description="ABC transporter" evidence="4">
    <location>
        <begin position="5"/>
        <end position="213"/>
    </location>
</feature>
<dbReference type="PANTHER" id="PTHR42939:SF1">
    <property type="entry name" value="ABC TRANSPORTER ATP-BINDING PROTEIN ALBC-RELATED"/>
    <property type="match status" value="1"/>
</dbReference>
<evidence type="ECO:0000313" key="5">
    <source>
        <dbReference type="EMBL" id="EKU93652.1"/>
    </source>
</evidence>
<dbReference type="Gene3D" id="3.40.50.300">
    <property type="entry name" value="P-loop containing nucleotide triphosphate hydrolases"/>
    <property type="match status" value="1"/>
</dbReference>
<dbReference type="HOGENOM" id="CLU_000604_1_2_9"/>
<dbReference type="GO" id="GO:0016887">
    <property type="term" value="F:ATP hydrolysis activity"/>
    <property type="evidence" value="ECO:0007669"/>
    <property type="project" value="InterPro"/>
</dbReference>
<dbReference type="InterPro" id="IPR017871">
    <property type="entry name" value="ABC_transporter-like_CS"/>
</dbReference>
<evidence type="ECO:0000259" key="4">
    <source>
        <dbReference type="PROSITE" id="PS50893"/>
    </source>
</evidence>
<reference evidence="5 6" key="1">
    <citation type="submission" date="2012-09" db="EMBL/GenBank/DDBJ databases">
        <title>The Genome Sequence of Alloiococcus otitis ATCC 51267.</title>
        <authorList>
            <consortium name="The Broad Institute Genome Sequencing Platform"/>
            <person name="Earl A."/>
            <person name="Ward D."/>
            <person name="Feldgarden M."/>
            <person name="Gevers D."/>
            <person name="Huys G."/>
            <person name="Walker B."/>
            <person name="Young S.K."/>
            <person name="Zeng Q."/>
            <person name="Gargeya S."/>
            <person name="Fitzgerald M."/>
            <person name="Haas B."/>
            <person name="Abouelleil A."/>
            <person name="Alvarado L."/>
            <person name="Arachchi H.M."/>
            <person name="Berlin A.M."/>
            <person name="Chapman S.B."/>
            <person name="Goldberg J."/>
            <person name="Griggs A."/>
            <person name="Gujja S."/>
            <person name="Hansen M."/>
            <person name="Howarth C."/>
            <person name="Imamovic A."/>
            <person name="Larimer J."/>
            <person name="McCowen C."/>
            <person name="Montmayeur A."/>
            <person name="Murphy C."/>
            <person name="Neiman D."/>
            <person name="Pearson M."/>
            <person name="Priest M."/>
            <person name="Roberts A."/>
            <person name="Saif S."/>
            <person name="Shea T."/>
            <person name="Sisk P."/>
            <person name="Sykes S."/>
            <person name="Wortman J."/>
            <person name="Nusbaum C."/>
            <person name="Birren B."/>
        </authorList>
    </citation>
    <scope>NUCLEOTIDE SEQUENCE [LARGE SCALE GENOMIC DNA]</scope>
    <source>
        <strain evidence="5 6">ATCC 51267</strain>
    </source>
</reference>
<dbReference type="PROSITE" id="PS50893">
    <property type="entry name" value="ABC_TRANSPORTER_2"/>
    <property type="match status" value="1"/>
</dbReference>
<proteinExistence type="predicted"/>
<dbReference type="Proteomes" id="UP000009875">
    <property type="component" value="Unassembled WGS sequence"/>
</dbReference>
<dbReference type="AlphaFoldDB" id="K9ERS0"/>
<accession>K9ERS0</accession>
<evidence type="ECO:0000313" key="6">
    <source>
        <dbReference type="Proteomes" id="UP000009875"/>
    </source>
</evidence>
<dbReference type="eggNOG" id="COG1131">
    <property type="taxonomic scope" value="Bacteria"/>
</dbReference>
<keyword evidence="3" id="KW-0067">ATP-binding</keyword>